<protein>
    <submittedName>
        <fullName evidence="2">GlcNAc-PI de-N-acetylase</fullName>
    </submittedName>
</protein>
<evidence type="ECO:0000256" key="1">
    <source>
        <dbReference type="SAM" id="Phobius"/>
    </source>
</evidence>
<name>A0A917Q2H5_9PSED</name>
<organism evidence="2 3">
    <name type="scientific">Pseudomonas matsuisoli</name>
    <dbReference type="NCBI Taxonomy" id="1515666"/>
    <lineage>
        <taxon>Bacteria</taxon>
        <taxon>Pseudomonadati</taxon>
        <taxon>Pseudomonadota</taxon>
        <taxon>Gammaproteobacteria</taxon>
        <taxon>Pseudomonadales</taxon>
        <taxon>Pseudomonadaceae</taxon>
        <taxon>Pseudomonas</taxon>
    </lineage>
</organism>
<reference evidence="2" key="2">
    <citation type="submission" date="2020-09" db="EMBL/GenBank/DDBJ databases">
        <authorList>
            <person name="Sun Q."/>
            <person name="Ohkuma M."/>
        </authorList>
    </citation>
    <scope>NUCLEOTIDE SEQUENCE</scope>
    <source>
        <strain evidence="2">JCM 30078</strain>
    </source>
</reference>
<dbReference type="AlphaFoldDB" id="A0A917Q2H5"/>
<comment type="caution">
    <text evidence="2">The sequence shown here is derived from an EMBL/GenBank/DDBJ whole genome shotgun (WGS) entry which is preliminary data.</text>
</comment>
<proteinExistence type="predicted"/>
<reference evidence="2" key="1">
    <citation type="journal article" date="2014" name="Int. J. Syst. Evol. Microbiol.">
        <title>Complete genome sequence of Corynebacterium casei LMG S-19264T (=DSM 44701T), isolated from a smear-ripened cheese.</title>
        <authorList>
            <consortium name="US DOE Joint Genome Institute (JGI-PGF)"/>
            <person name="Walter F."/>
            <person name="Albersmeier A."/>
            <person name="Kalinowski J."/>
            <person name="Ruckert C."/>
        </authorList>
    </citation>
    <scope>NUCLEOTIDE SEQUENCE</scope>
    <source>
        <strain evidence="2">JCM 30078</strain>
    </source>
</reference>
<dbReference type="Gene3D" id="3.40.50.10320">
    <property type="entry name" value="LmbE-like"/>
    <property type="match status" value="1"/>
</dbReference>
<keyword evidence="1" id="KW-0812">Transmembrane</keyword>
<dbReference type="EMBL" id="BMPO01000012">
    <property type="protein sequence ID" value="GGK09396.1"/>
    <property type="molecule type" value="Genomic_DNA"/>
</dbReference>
<keyword evidence="1" id="KW-1133">Transmembrane helix</keyword>
<dbReference type="SUPFAM" id="SSF102588">
    <property type="entry name" value="LmbE-like"/>
    <property type="match status" value="1"/>
</dbReference>
<sequence length="487" mass="55720">MRVTGNLMESRKQKLLKRHRRNKRIGLTFVVLVLSAFIDQRVIDLGPPWIALVLAFVFWIIHEAWFADHLFYSPRDSYRHDFPEGTWQSTTALEDDTLTLVDGELPPGTQTLVLECTIKATLLGYLLDPRVLIKAGSTEDRQDFERRVSGRRYLNLSGFEEDLRAGRLSVRGRFCRVIPGRLHAFANPDYAAKRLMIIAPHADDAELAAFGLYHRADEASIVTLTQGEIEARHYERLGLGREQAARLKGRLRTWNSLAVPLWGGVPMTRCIQLGYFCLRLREMREQPDVPFGSKESGELNIRSARAFNTLRLPGDADARPTWNNLVGDLVALLEHFRPEVIVLPHSQLDPHADHVHAAMALEEAITRSTWKPELQLLYANHLHDNDRWPMGPADNGVALPPAIEPLPSLPLWSPVLSAEMRLDKAMALTMQHDLQVPLPMKKRIRRFIQALLLGRRWPITGEDEFFRKAVRRHELFWVRRLDTPADD</sequence>
<gene>
    <name evidence="2" type="ORF">GCM10009304_39390</name>
</gene>
<evidence type="ECO:0000313" key="3">
    <source>
        <dbReference type="Proteomes" id="UP000635983"/>
    </source>
</evidence>
<dbReference type="Proteomes" id="UP000635983">
    <property type="component" value="Unassembled WGS sequence"/>
</dbReference>
<keyword evidence="1" id="KW-0472">Membrane</keyword>
<accession>A0A917Q2H5</accession>
<dbReference type="InterPro" id="IPR024078">
    <property type="entry name" value="LmbE-like_dom_sf"/>
</dbReference>
<keyword evidence="3" id="KW-1185">Reference proteome</keyword>
<feature type="transmembrane region" description="Helical" evidence="1">
    <location>
        <begin position="50"/>
        <end position="72"/>
    </location>
</feature>
<evidence type="ECO:0000313" key="2">
    <source>
        <dbReference type="EMBL" id="GGK09396.1"/>
    </source>
</evidence>